<dbReference type="InterPro" id="IPR014748">
    <property type="entry name" value="Enoyl-CoA_hydra_C"/>
</dbReference>
<organism evidence="3 4">
    <name type="scientific">Conexibacter woesei (strain DSM 14684 / CCUG 47730 / CIP 108061 / JCM 11494 / NBRC 100937 / ID131577)</name>
    <dbReference type="NCBI Taxonomy" id="469383"/>
    <lineage>
        <taxon>Bacteria</taxon>
        <taxon>Bacillati</taxon>
        <taxon>Actinomycetota</taxon>
        <taxon>Thermoleophilia</taxon>
        <taxon>Solirubrobacterales</taxon>
        <taxon>Conexibacteraceae</taxon>
        <taxon>Conexibacter</taxon>
    </lineage>
</organism>
<dbReference type="InterPro" id="IPR001753">
    <property type="entry name" value="Enoyl-CoA_hydra/iso"/>
</dbReference>
<evidence type="ECO:0000313" key="3">
    <source>
        <dbReference type="EMBL" id="ADB50757.1"/>
    </source>
</evidence>
<dbReference type="eggNOG" id="COG0447">
    <property type="taxonomic scope" value="Bacteria"/>
</dbReference>
<proteinExistence type="inferred from homology"/>
<dbReference type="KEGG" id="cwo:Cwoe_2333"/>
<dbReference type="GO" id="GO:0008935">
    <property type="term" value="F:1,4-dihydroxy-2-naphthoyl-CoA synthase activity"/>
    <property type="evidence" value="ECO:0007669"/>
    <property type="project" value="TreeGrafter"/>
</dbReference>
<comment type="similarity">
    <text evidence="1 2">Belongs to the enoyl-CoA hydratase/isomerase family.</text>
</comment>
<dbReference type="EMBL" id="CP001854">
    <property type="protein sequence ID" value="ADB50757.1"/>
    <property type="molecule type" value="Genomic_DNA"/>
</dbReference>
<dbReference type="GO" id="GO:0005829">
    <property type="term" value="C:cytosol"/>
    <property type="evidence" value="ECO:0007669"/>
    <property type="project" value="TreeGrafter"/>
</dbReference>
<dbReference type="Gene3D" id="1.10.12.10">
    <property type="entry name" value="Lyase 2-enoyl-coa Hydratase, Chain A, domain 2"/>
    <property type="match status" value="1"/>
</dbReference>
<dbReference type="Proteomes" id="UP000008229">
    <property type="component" value="Chromosome"/>
</dbReference>
<dbReference type="Pfam" id="PF00378">
    <property type="entry name" value="ECH_1"/>
    <property type="match status" value="1"/>
</dbReference>
<name>D3F6J0_CONWI</name>
<dbReference type="Gene3D" id="3.90.226.10">
    <property type="entry name" value="2-enoyl-CoA Hydratase, Chain A, domain 1"/>
    <property type="match status" value="1"/>
</dbReference>
<protein>
    <submittedName>
        <fullName evidence="3">Enoyl-CoA hydratase/isomerase</fullName>
    </submittedName>
</protein>
<evidence type="ECO:0000256" key="1">
    <source>
        <dbReference type="ARBA" id="ARBA00005254"/>
    </source>
</evidence>
<dbReference type="CDD" id="cd06558">
    <property type="entry name" value="crotonase-like"/>
    <property type="match status" value="1"/>
</dbReference>
<evidence type="ECO:0000313" key="4">
    <source>
        <dbReference type="Proteomes" id="UP000008229"/>
    </source>
</evidence>
<dbReference type="HOGENOM" id="CLU_009834_7_7_11"/>
<keyword evidence="4" id="KW-1185">Reference proteome</keyword>
<dbReference type="PANTHER" id="PTHR43113:SF1">
    <property type="entry name" value="1,4-DIHYDROXY-2-NAPHTHOYL-COA SYNTHASE, PEROXISOMAL"/>
    <property type="match status" value="1"/>
</dbReference>
<dbReference type="GO" id="GO:0009234">
    <property type="term" value="P:menaquinone biosynthetic process"/>
    <property type="evidence" value="ECO:0007669"/>
    <property type="project" value="TreeGrafter"/>
</dbReference>
<dbReference type="GO" id="GO:0016853">
    <property type="term" value="F:isomerase activity"/>
    <property type="evidence" value="ECO:0007669"/>
    <property type="project" value="UniProtKB-KW"/>
</dbReference>
<reference evidence="4" key="2">
    <citation type="submission" date="2010-01" db="EMBL/GenBank/DDBJ databases">
        <title>The complete genome of Conexibacter woesei DSM 14684.</title>
        <authorList>
            <consortium name="US DOE Joint Genome Institute (JGI-PGF)"/>
            <person name="Lucas S."/>
            <person name="Copeland A."/>
            <person name="Lapidus A."/>
            <person name="Glavina del Rio T."/>
            <person name="Dalin E."/>
            <person name="Tice H."/>
            <person name="Bruce D."/>
            <person name="Goodwin L."/>
            <person name="Pitluck S."/>
            <person name="Kyrpides N."/>
            <person name="Mavromatis K."/>
            <person name="Ivanova N."/>
            <person name="Mikhailova N."/>
            <person name="Chertkov O."/>
            <person name="Brettin T."/>
            <person name="Detter J.C."/>
            <person name="Han C."/>
            <person name="Larimer F."/>
            <person name="Land M."/>
            <person name="Hauser L."/>
            <person name="Markowitz V."/>
            <person name="Cheng J.-F."/>
            <person name="Hugenholtz P."/>
            <person name="Woyke T."/>
            <person name="Wu D."/>
            <person name="Pukall R."/>
            <person name="Steenblock K."/>
            <person name="Schneider S."/>
            <person name="Klenk H.-P."/>
            <person name="Eisen J.A."/>
        </authorList>
    </citation>
    <scope>NUCLEOTIDE SEQUENCE [LARGE SCALE GENOMIC DNA]</scope>
    <source>
        <strain evidence="4">DSM 14684 / CIP 108061 / JCM 11494 / NBRC 100937 / ID131577</strain>
    </source>
</reference>
<dbReference type="AlphaFoldDB" id="D3F6J0"/>
<dbReference type="PROSITE" id="PS00166">
    <property type="entry name" value="ENOYL_COA_HYDRATASE"/>
    <property type="match status" value="1"/>
</dbReference>
<dbReference type="RefSeq" id="WP_012933808.1">
    <property type="nucleotide sequence ID" value="NC_013739.1"/>
</dbReference>
<accession>D3F6J0</accession>
<dbReference type="InterPro" id="IPR018376">
    <property type="entry name" value="Enoyl-CoA_hyd/isom_CS"/>
</dbReference>
<evidence type="ECO:0000256" key="2">
    <source>
        <dbReference type="RuleBase" id="RU003707"/>
    </source>
</evidence>
<dbReference type="OrthoDB" id="9807606at2"/>
<dbReference type="PANTHER" id="PTHR43113">
    <property type="entry name" value="NUCLEOSIDE-DIPHOSPHATE-SUGAR EPIMERASE"/>
    <property type="match status" value="1"/>
</dbReference>
<dbReference type="SUPFAM" id="SSF52096">
    <property type="entry name" value="ClpP/crotonase"/>
    <property type="match status" value="1"/>
</dbReference>
<sequence length="261" mass="28399">MSDYEDIRVELDGDGVVTIAIDREATGNKLRVQTARELAHALRAFRDERAQRVAILTGAGDKFFCIGGEHDPLEHVEPSATLPIIDVYELIDTVPKPVIAAVNGFAVGGGNVLQTVCDLTVAAEHAVFRQVGPMVGSFDAGFGTWYLEQTIGRKRAKELWYLNAKWSAHEAREIGLVNEVVADADACRARAREIAATLLDRGPGALAGLKAAFSSRHTGVIGQARLAHDVLLTHYLATDEAHELSSAFAERRSPDRDRYGR</sequence>
<reference evidence="3 4" key="1">
    <citation type="journal article" date="2010" name="Stand. Genomic Sci.">
        <title>Complete genome sequence of Conexibacter woesei type strain (ID131577).</title>
        <authorList>
            <person name="Pukall R."/>
            <person name="Lapidus A."/>
            <person name="Glavina Del Rio T."/>
            <person name="Copeland A."/>
            <person name="Tice H."/>
            <person name="Cheng J.-F."/>
            <person name="Lucas S."/>
            <person name="Chen F."/>
            <person name="Nolan M."/>
            <person name="Bruce D."/>
            <person name="Goodwin L."/>
            <person name="Pitluck S."/>
            <person name="Mavromatis K."/>
            <person name="Ivanova N."/>
            <person name="Ovchinnikova G."/>
            <person name="Pati A."/>
            <person name="Chen A."/>
            <person name="Palaniappan K."/>
            <person name="Land M."/>
            <person name="Hauser L."/>
            <person name="Chang Y.-J."/>
            <person name="Jeffries C.D."/>
            <person name="Chain P."/>
            <person name="Meincke L."/>
            <person name="Sims D."/>
            <person name="Brettin T."/>
            <person name="Detter J.C."/>
            <person name="Rohde M."/>
            <person name="Goeker M."/>
            <person name="Bristow J."/>
            <person name="Eisen J.A."/>
            <person name="Markowitz V."/>
            <person name="Kyrpides N.C."/>
            <person name="Klenk H.-P."/>
            <person name="Hugenholtz P."/>
        </authorList>
    </citation>
    <scope>NUCLEOTIDE SEQUENCE [LARGE SCALE GENOMIC DNA]</scope>
    <source>
        <strain evidence="4">DSM 14684 / CIP 108061 / JCM 11494 / NBRC 100937 / ID131577</strain>
    </source>
</reference>
<dbReference type="STRING" id="469383.Cwoe_2333"/>
<gene>
    <name evidence="3" type="ordered locus">Cwoe_2333</name>
</gene>
<keyword evidence="3" id="KW-0413">Isomerase</keyword>
<dbReference type="InterPro" id="IPR029045">
    <property type="entry name" value="ClpP/crotonase-like_dom_sf"/>
</dbReference>